<keyword evidence="2" id="KW-1185">Reference proteome</keyword>
<organism evidence="1 2">
    <name type="scientific">Azospirillum oleiclasticum</name>
    <dbReference type="NCBI Taxonomy" id="2735135"/>
    <lineage>
        <taxon>Bacteria</taxon>
        <taxon>Pseudomonadati</taxon>
        <taxon>Pseudomonadota</taxon>
        <taxon>Alphaproteobacteria</taxon>
        <taxon>Rhodospirillales</taxon>
        <taxon>Azospirillaceae</taxon>
        <taxon>Azospirillum</taxon>
    </lineage>
</organism>
<name>A0ABX2TKN4_9PROT</name>
<dbReference type="EMBL" id="JABFDB010000028">
    <property type="protein sequence ID" value="NYZ23644.1"/>
    <property type="molecule type" value="Genomic_DNA"/>
</dbReference>
<sequence length="130" mass="14521">MTTNSNTLALALIRDVLAEVAPDELETFDLIGEGILETAETGGGTVEEPKFGEMSDLILQILIFLIAEPVRTKAYEILASRQADWAAKLLDHLRTHQDRWSGVEDSRKRRAFEALLRRLEAWSKGKDSAP</sequence>
<dbReference type="Proteomes" id="UP000584642">
    <property type="component" value="Unassembled WGS sequence"/>
</dbReference>
<protein>
    <recommendedName>
        <fullName evidence="3">Immunity protein 30 domain-containing protein</fullName>
    </recommendedName>
</protein>
<evidence type="ECO:0000313" key="2">
    <source>
        <dbReference type="Proteomes" id="UP000584642"/>
    </source>
</evidence>
<accession>A0ABX2TKN4</accession>
<reference evidence="1 2" key="1">
    <citation type="submission" date="2020-05" db="EMBL/GenBank/DDBJ databases">
        <title>Azospirillum oleiclasticum sp. nov, a nitrogen-fixing and heavy crude oil-emulsifying bacterium isolated from the crude oil of Yumen Oilfield.</title>
        <authorList>
            <person name="Wu D."/>
            <person name="Cai M."/>
            <person name="Zhang X."/>
        </authorList>
    </citation>
    <scope>NUCLEOTIDE SEQUENCE [LARGE SCALE GENOMIC DNA]</scope>
    <source>
        <strain evidence="1 2">ROY-1-1-2</strain>
    </source>
</reference>
<evidence type="ECO:0008006" key="3">
    <source>
        <dbReference type="Google" id="ProtNLM"/>
    </source>
</evidence>
<dbReference type="RefSeq" id="WP_180285414.1">
    <property type="nucleotide sequence ID" value="NZ_JABFDB010000028.1"/>
</dbReference>
<proteinExistence type="predicted"/>
<evidence type="ECO:0000313" key="1">
    <source>
        <dbReference type="EMBL" id="NYZ23644.1"/>
    </source>
</evidence>
<gene>
    <name evidence="1" type="ORF">HND93_28425</name>
</gene>
<comment type="caution">
    <text evidence="1">The sequence shown here is derived from an EMBL/GenBank/DDBJ whole genome shotgun (WGS) entry which is preliminary data.</text>
</comment>